<proteinExistence type="predicted"/>
<keyword evidence="13" id="KW-1185">Reference proteome</keyword>
<evidence type="ECO:0000256" key="7">
    <source>
        <dbReference type="ARBA" id="ARBA00023136"/>
    </source>
</evidence>
<gene>
    <name evidence="12" type="ORF">ABVT11_19720</name>
</gene>
<sequence>MSLSEFNIRAVNLGAALAGALVGMGVLFPFAAGSWGLWIGLACVAAGVILGVRTARGAEAPAELAQPDAIPPPADLRGLCEALDGALEHELGAIEEEIARTQALLHESVATLSEGLQAIAGQSVYQQGVVRDVLVHSEKVTTGGGMDMQEFAEQVGRMLNSFVELLIQVSVQSMTTVHNIDDMVTQTEAIFEAVDEVEGLAKKTNLLALNASIEAARAGEAGKGFGVVADEVRNLAQVSEKINGRIRDRMVGARDSIERVRETVSSMASRDMNECILTKQRVENMLGNVEQLNSEFSASANKVGDVASKIGHAVDDSIRSLQFEDIARQALDDARKRAAYLREVGMLLSRQAGDDPDRLREAVQALRAEHEQTHRHGIVSQTSMQAGSVDLF</sequence>
<keyword evidence="6 10" id="KW-1133">Transmembrane helix</keyword>
<comment type="subcellular location">
    <subcellularLocation>
        <location evidence="1">Cell membrane</location>
        <topology evidence="1">Multi-pass membrane protein</topology>
    </subcellularLocation>
</comment>
<feature type="transmembrane region" description="Helical" evidence="10">
    <location>
        <begin position="12"/>
        <end position="31"/>
    </location>
</feature>
<dbReference type="Gene3D" id="1.10.287.950">
    <property type="entry name" value="Methyl-accepting chemotaxis protein"/>
    <property type="match status" value="1"/>
</dbReference>
<evidence type="ECO:0000313" key="12">
    <source>
        <dbReference type="EMBL" id="MET1492078.1"/>
    </source>
</evidence>
<accession>A0ABV2CVZ9</accession>
<dbReference type="EMBL" id="JBEWLZ010000020">
    <property type="protein sequence ID" value="MET1492078.1"/>
    <property type="molecule type" value="Genomic_DNA"/>
</dbReference>
<evidence type="ECO:0000256" key="1">
    <source>
        <dbReference type="ARBA" id="ARBA00004651"/>
    </source>
</evidence>
<evidence type="ECO:0000259" key="11">
    <source>
        <dbReference type="PROSITE" id="PS50111"/>
    </source>
</evidence>
<reference evidence="12 13" key="1">
    <citation type="submission" date="2024-07" db="EMBL/GenBank/DDBJ databases">
        <title>Uliginosibacterium paludis KCTC:42655.</title>
        <authorList>
            <person name="Kim M.K."/>
        </authorList>
    </citation>
    <scope>NUCLEOTIDE SEQUENCE [LARGE SCALE GENOMIC DNA]</scope>
    <source>
        <strain evidence="12 13">KCTC 42655</strain>
    </source>
</reference>
<dbReference type="SMART" id="SM00283">
    <property type="entry name" value="MA"/>
    <property type="match status" value="1"/>
</dbReference>
<protein>
    <submittedName>
        <fullName evidence="12">Methyl-accepting chemotaxis protein</fullName>
    </submittedName>
</protein>
<evidence type="ECO:0000256" key="4">
    <source>
        <dbReference type="ARBA" id="ARBA00022500"/>
    </source>
</evidence>
<keyword evidence="8 9" id="KW-0807">Transducer</keyword>
<keyword evidence="7 10" id="KW-0472">Membrane</keyword>
<keyword evidence="5 10" id="KW-0812">Transmembrane</keyword>
<dbReference type="InterPro" id="IPR004089">
    <property type="entry name" value="MCPsignal_dom"/>
</dbReference>
<evidence type="ECO:0000313" key="13">
    <source>
        <dbReference type="Proteomes" id="UP001548590"/>
    </source>
</evidence>
<name>A0ABV2CVZ9_9RHOO</name>
<dbReference type="Pfam" id="PF00015">
    <property type="entry name" value="MCPsignal"/>
    <property type="match status" value="1"/>
</dbReference>
<feature type="domain" description="Methyl-accepting transducer" evidence="11">
    <location>
        <begin position="152"/>
        <end position="325"/>
    </location>
</feature>
<dbReference type="PROSITE" id="PS50111">
    <property type="entry name" value="CHEMOTAXIS_TRANSDUC_2"/>
    <property type="match status" value="1"/>
</dbReference>
<dbReference type="SUPFAM" id="SSF58104">
    <property type="entry name" value="Methyl-accepting chemotaxis protein (MCP) signaling domain"/>
    <property type="match status" value="1"/>
</dbReference>
<evidence type="ECO:0000256" key="3">
    <source>
        <dbReference type="ARBA" id="ARBA00022481"/>
    </source>
</evidence>
<dbReference type="RefSeq" id="WP_345930442.1">
    <property type="nucleotide sequence ID" value="NZ_JBDIVF010000017.1"/>
</dbReference>
<keyword evidence="3" id="KW-0488">Methylation</keyword>
<evidence type="ECO:0000256" key="2">
    <source>
        <dbReference type="ARBA" id="ARBA00022475"/>
    </source>
</evidence>
<dbReference type="PANTHER" id="PTHR32089:SF39">
    <property type="entry name" value="METHYL-ACCEPTING CHEMOTAXIS PROTEIN HLYB"/>
    <property type="match status" value="1"/>
</dbReference>
<evidence type="ECO:0000256" key="6">
    <source>
        <dbReference type="ARBA" id="ARBA00022989"/>
    </source>
</evidence>
<evidence type="ECO:0000256" key="8">
    <source>
        <dbReference type="ARBA" id="ARBA00023224"/>
    </source>
</evidence>
<dbReference type="PANTHER" id="PTHR32089">
    <property type="entry name" value="METHYL-ACCEPTING CHEMOTAXIS PROTEIN MCPB"/>
    <property type="match status" value="1"/>
</dbReference>
<dbReference type="Proteomes" id="UP001548590">
    <property type="component" value="Unassembled WGS sequence"/>
</dbReference>
<comment type="caution">
    <text evidence="12">The sequence shown here is derived from an EMBL/GenBank/DDBJ whole genome shotgun (WGS) entry which is preliminary data.</text>
</comment>
<keyword evidence="4" id="KW-0145">Chemotaxis</keyword>
<organism evidence="12 13">
    <name type="scientific">Uliginosibacterium paludis</name>
    <dbReference type="NCBI Taxonomy" id="1615952"/>
    <lineage>
        <taxon>Bacteria</taxon>
        <taxon>Pseudomonadati</taxon>
        <taxon>Pseudomonadota</taxon>
        <taxon>Betaproteobacteria</taxon>
        <taxon>Rhodocyclales</taxon>
        <taxon>Zoogloeaceae</taxon>
        <taxon>Uliginosibacterium</taxon>
    </lineage>
</organism>
<evidence type="ECO:0000256" key="9">
    <source>
        <dbReference type="PROSITE-ProRule" id="PRU00284"/>
    </source>
</evidence>
<evidence type="ECO:0000256" key="5">
    <source>
        <dbReference type="ARBA" id="ARBA00022692"/>
    </source>
</evidence>
<keyword evidence="2" id="KW-1003">Cell membrane</keyword>
<evidence type="ECO:0000256" key="10">
    <source>
        <dbReference type="SAM" id="Phobius"/>
    </source>
</evidence>